<dbReference type="KEGG" id="shal:SHALO_0063"/>
<dbReference type="EMBL" id="CP017111">
    <property type="protein sequence ID" value="AOO63865.1"/>
    <property type="molecule type" value="Genomic_DNA"/>
</dbReference>
<name>A0A1D7TFT7_9BACT</name>
<keyword evidence="2" id="KW-1185">Reference proteome</keyword>
<dbReference type="RefSeq" id="WP_069476875.1">
    <property type="nucleotide sequence ID" value="NZ_CP017111.1"/>
</dbReference>
<sequence>MDRALHPTLDKVISILEYKQFIVDNGHVTDRLASPARCPVCKHDMRLRGGQTQDNEHFYHVDHNSYCPTKAKNALPYLILFPTHPDPAIVRANKEFLKNHLEHIYTRILKIAPCLAFKEEFIEILKEASRLNIYAYANLKPEYLPYVLVTLINFLPSRSYQKKRIYKFIFMYDGGIENFDQLWIHDGFNANLYRYSYNNTTPITASPIETNIDYLSAPYIKLSPKQIDWCNKII</sequence>
<proteinExistence type="predicted"/>
<dbReference type="AlphaFoldDB" id="A0A1D7TFT7"/>
<reference evidence="2" key="1">
    <citation type="submission" date="2016-08" db="EMBL/GenBank/DDBJ databases">
        <title>Complete genome sequence of the organohalide-respiring Epsilonproteobacterium Sulfurospirillum halorespirans.</title>
        <authorList>
            <person name="Goris T."/>
            <person name="Zimmermann J."/>
            <person name="Schenz B."/>
            <person name="Lemos M."/>
            <person name="Hackermueller J."/>
            <person name="Diekert G."/>
        </authorList>
    </citation>
    <scope>NUCLEOTIDE SEQUENCE [LARGE SCALE GENOMIC DNA]</scope>
    <source>
        <strain>DSM 13726</strain>
        <strain evidence="2">PCE-M2</strain>
    </source>
</reference>
<accession>A0A1D7TFT7</accession>
<evidence type="ECO:0000313" key="2">
    <source>
        <dbReference type="Proteomes" id="UP000094609"/>
    </source>
</evidence>
<organism evidence="1 2">
    <name type="scientific">Sulfurospirillum halorespirans DSM 13726</name>
    <dbReference type="NCBI Taxonomy" id="1193502"/>
    <lineage>
        <taxon>Bacteria</taxon>
        <taxon>Pseudomonadati</taxon>
        <taxon>Campylobacterota</taxon>
        <taxon>Epsilonproteobacteria</taxon>
        <taxon>Campylobacterales</taxon>
        <taxon>Sulfurospirillaceae</taxon>
        <taxon>Sulfurospirillum</taxon>
    </lineage>
</organism>
<gene>
    <name evidence="1" type="ORF">SHALO_0063</name>
</gene>
<protein>
    <submittedName>
        <fullName evidence="1">Uncharacterized protein</fullName>
    </submittedName>
</protein>
<evidence type="ECO:0000313" key="1">
    <source>
        <dbReference type="EMBL" id="AOO63865.1"/>
    </source>
</evidence>
<dbReference type="Proteomes" id="UP000094609">
    <property type="component" value="Chromosome"/>
</dbReference>